<dbReference type="AlphaFoldDB" id="X0T2N6"/>
<feature type="non-terminal residue" evidence="1">
    <location>
        <position position="1"/>
    </location>
</feature>
<sequence length="61" mass="6944">FLSGIDFGEVQSFKNLQIIPLFTEKEEGLVYLTLKEALEERLPDGICFPGNQPLKLSFPSW</sequence>
<name>X0T2N6_9ZZZZ</name>
<organism evidence="1">
    <name type="scientific">marine sediment metagenome</name>
    <dbReference type="NCBI Taxonomy" id="412755"/>
    <lineage>
        <taxon>unclassified sequences</taxon>
        <taxon>metagenomes</taxon>
        <taxon>ecological metagenomes</taxon>
    </lineage>
</organism>
<comment type="caution">
    <text evidence="1">The sequence shown here is derived from an EMBL/GenBank/DDBJ whole genome shotgun (WGS) entry which is preliminary data.</text>
</comment>
<dbReference type="EMBL" id="BARS01003930">
    <property type="protein sequence ID" value="GAF70315.1"/>
    <property type="molecule type" value="Genomic_DNA"/>
</dbReference>
<gene>
    <name evidence="1" type="ORF">S01H1_07637</name>
</gene>
<reference evidence="1" key="1">
    <citation type="journal article" date="2014" name="Front. Microbiol.">
        <title>High frequency of phylogenetically diverse reductive dehalogenase-homologous genes in deep subseafloor sedimentary metagenomes.</title>
        <authorList>
            <person name="Kawai M."/>
            <person name="Futagami T."/>
            <person name="Toyoda A."/>
            <person name="Takaki Y."/>
            <person name="Nishi S."/>
            <person name="Hori S."/>
            <person name="Arai W."/>
            <person name="Tsubouchi T."/>
            <person name="Morono Y."/>
            <person name="Uchiyama I."/>
            <person name="Ito T."/>
            <person name="Fujiyama A."/>
            <person name="Inagaki F."/>
            <person name="Takami H."/>
        </authorList>
    </citation>
    <scope>NUCLEOTIDE SEQUENCE</scope>
    <source>
        <strain evidence="1">Expedition CK06-06</strain>
    </source>
</reference>
<proteinExistence type="predicted"/>
<accession>X0T2N6</accession>
<evidence type="ECO:0000313" key="1">
    <source>
        <dbReference type="EMBL" id="GAF70315.1"/>
    </source>
</evidence>
<protein>
    <submittedName>
        <fullName evidence="1">Uncharacterized protein</fullName>
    </submittedName>
</protein>